<keyword evidence="2" id="KW-0732">Signal</keyword>
<feature type="chain" id="PRO_5025419475" evidence="2">
    <location>
        <begin position="17"/>
        <end position="68"/>
    </location>
</feature>
<organism evidence="3">
    <name type="scientific">Ixodes ricinus</name>
    <name type="common">Common tick</name>
    <name type="synonym">Acarus ricinus</name>
    <dbReference type="NCBI Taxonomy" id="34613"/>
    <lineage>
        <taxon>Eukaryota</taxon>
        <taxon>Metazoa</taxon>
        <taxon>Ecdysozoa</taxon>
        <taxon>Arthropoda</taxon>
        <taxon>Chelicerata</taxon>
        <taxon>Arachnida</taxon>
        <taxon>Acari</taxon>
        <taxon>Parasitiformes</taxon>
        <taxon>Ixodida</taxon>
        <taxon>Ixodoidea</taxon>
        <taxon>Ixodidae</taxon>
        <taxon>Ixodinae</taxon>
        <taxon>Ixodes</taxon>
    </lineage>
</organism>
<feature type="signal peptide" evidence="2">
    <location>
        <begin position="1"/>
        <end position="16"/>
    </location>
</feature>
<evidence type="ECO:0000256" key="1">
    <source>
        <dbReference type="SAM" id="MobiDB-lite"/>
    </source>
</evidence>
<accession>A0A6B0U133</accession>
<dbReference type="EMBL" id="GIFC01000331">
    <property type="protein sequence ID" value="MXU82414.1"/>
    <property type="molecule type" value="Transcribed_RNA"/>
</dbReference>
<proteinExistence type="predicted"/>
<dbReference type="AlphaFoldDB" id="A0A6B0U133"/>
<feature type="region of interest" description="Disordered" evidence="1">
    <location>
        <begin position="45"/>
        <end position="68"/>
    </location>
</feature>
<sequence length="68" mass="7322">MTLVFALAFWTDPTTGLAPRSSAPLSRRRSEPGKLAEVVCGDRNDRSVSKCDANHSASGDHFAVAHPR</sequence>
<name>A0A6B0U133_IXORI</name>
<protein>
    <submittedName>
        <fullName evidence="3">Putative secreted protein</fullName>
    </submittedName>
</protein>
<evidence type="ECO:0000256" key="2">
    <source>
        <dbReference type="SAM" id="SignalP"/>
    </source>
</evidence>
<evidence type="ECO:0000313" key="3">
    <source>
        <dbReference type="EMBL" id="MXU82414.1"/>
    </source>
</evidence>
<reference evidence="3" key="1">
    <citation type="submission" date="2019-12" db="EMBL/GenBank/DDBJ databases">
        <title>An insight into the sialome of adult female Ixodes ricinus ticks feeding for 6 days.</title>
        <authorList>
            <person name="Perner J."/>
            <person name="Ribeiro J.M.C."/>
        </authorList>
    </citation>
    <scope>NUCLEOTIDE SEQUENCE</scope>
    <source>
        <strain evidence="3">Semi-engorged</strain>
        <tissue evidence="3">Salivary glands</tissue>
    </source>
</reference>